<keyword evidence="4" id="KW-1185">Reference proteome</keyword>
<evidence type="ECO:0000256" key="1">
    <source>
        <dbReference type="ARBA" id="ARBA00023125"/>
    </source>
</evidence>
<dbReference type="GO" id="GO:0003677">
    <property type="term" value="F:DNA binding"/>
    <property type="evidence" value="ECO:0007669"/>
    <property type="project" value="UniProtKB-KW"/>
</dbReference>
<dbReference type="PROSITE" id="PS50943">
    <property type="entry name" value="HTH_CROC1"/>
    <property type="match status" value="1"/>
</dbReference>
<dbReference type="Proteomes" id="UP000254924">
    <property type="component" value="Unassembled WGS sequence"/>
</dbReference>
<dbReference type="PANTHER" id="PTHR46558:SF4">
    <property type="entry name" value="DNA-BIDING PHAGE PROTEIN"/>
    <property type="match status" value="1"/>
</dbReference>
<dbReference type="CDD" id="cd00093">
    <property type="entry name" value="HTH_XRE"/>
    <property type="match status" value="1"/>
</dbReference>
<accession>A0A380JZL7</accession>
<gene>
    <name evidence="3" type="ORF">NCTC12224_00224</name>
</gene>
<dbReference type="SMART" id="SM00530">
    <property type="entry name" value="HTH_XRE"/>
    <property type="match status" value="1"/>
</dbReference>
<feature type="domain" description="HTH cro/C1-type" evidence="2">
    <location>
        <begin position="4"/>
        <end position="58"/>
    </location>
</feature>
<evidence type="ECO:0000313" key="3">
    <source>
        <dbReference type="EMBL" id="SUN58198.1"/>
    </source>
</evidence>
<dbReference type="AlphaFoldDB" id="A0A380JZL7"/>
<dbReference type="InterPro" id="IPR001387">
    <property type="entry name" value="Cro/C1-type_HTH"/>
</dbReference>
<dbReference type="EMBL" id="UHFN01000002">
    <property type="protein sequence ID" value="SUN58198.1"/>
    <property type="molecule type" value="Genomic_DNA"/>
</dbReference>
<dbReference type="OrthoDB" id="2236632at2"/>
<evidence type="ECO:0000313" key="4">
    <source>
        <dbReference type="Proteomes" id="UP000254924"/>
    </source>
</evidence>
<dbReference type="PANTHER" id="PTHR46558">
    <property type="entry name" value="TRACRIPTIONAL REGULATORY PROTEIN-RELATED-RELATED"/>
    <property type="match status" value="1"/>
</dbReference>
<dbReference type="Pfam" id="PF01381">
    <property type="entry name" value="HTH_3"/>
    <property type="match status" value="1"/>
</dbReference>
<organism evidence="3 4">
    <name type="scientific">Streptococcus hyointestinalis</name>
    <dbReference type="NCBI Taxonomy" id="1337"/>
    <lineage>
        <taxon>Bacteria</taxon>
        <taxon>Bacillati</taxon>
        <taxon>Bacillota</taxon>
        <taxon>Bacilli</taxon>
        <taxon>Lactobacillales</taxon>
        <taxon>Streptococcaceae</taxon>
        <taxon>Streptococcus</taxon>
    </lineage>
</organism>
<name>A0A380JZL7_9STRE</name>
<protein>
    <submittedName>
        <fullName evidence="3">Putative transcriptional regulator</fullName>
    </submittedName>
</protein>
<reference evidence="3 4" key="1">
    <citation type="submission" date="2018-06" db="EMBL/GenBank/DDBJ databases">
        <authorList>
            <consortium name="Pathogen Informatics"/>
            <person name="Doyle S."/>
        </authorList>
    </citation>
    <scope>NUCLEOTIDE SEQUENCE [LARGE SCALE GENOMIC DNA]</scope>
    <source>
        <strain evidence="3 4">NCTC12224</strain>
    </source>
</reference>
<dbReference type="SUPFAM" id="SSF47413">
    <property type="entry name" value="lambda repressor-like DNA-binding domains"/>
    <property type="match status" value="1"/>
</dbReference>
<keyword evidence="1" id="KW-0238">DNA-binding</keyword>
<proteinExistence type="predicted"/>
<sequence>MTRLRELRESNGLTREVLSKELNIPVRTVARWEKGENDMHLQSAIKLADYFGVTLDEFVSKY</sequence>
<evidence type="ECO:0000259" key="2">
    <source>
        <dbReference type="PROSITE" id="PS50943"/>
    </source>
</evidence>
<dbReference type="InterPro" id="IPR010982">
    <property type="entry name" value="Lambda_DNA-bd_dom_sf"/>
</dbReference>
<dbReference type="Gene3D" id="1.10.260.40">
    <property type="entry name" value="lambda repressor-like DNA-binding domains"/>
    <property type="match status" value="1"/>
</dbReference>